<dbReference type="InterPro" id="IPR036282">
    <property type="entry name" value="Glutathione-S-Trfase_C_sf"/>
</dbReference>
<dbReference type="GO" id="GO:0006559">
    <property type="term" value="P:L-phenylalanine catabolic process"/>
    <property type="evidence" value="ECO:0007669"/>
    <property type="project" value="TreeGrafter"/>
</dbReference>
<dbReference type="CDD" id="cd03043">
    <property type="entry name" value="GST_N_1"/>
    <property type="match status" value="1"/>
</dbReference>
<evidence type="ECO:0000313" key="2">
    <source>
        <dbReference type="EMBL" id="TXL67052.1"/>
    </source>
</evidence>
<reference evidence="2 3" key="1">
    <citation type="submission" date="2019-06" db="EMBL/GenBank/DDBJ databases">
        <title>Quisquiliibacterium sp. nov., isolated from a maize field.</title>
        <authorList>
            <person name="Lin S.-Y."/>
            <person name="Tsai C.-F."/>
            <person name="Young C.-C."/>
        </authorList>
    </citation>
    <scope>NUCLEOTIDE SEQUENCE [LARGE SCALE GENOMIC DNA]</scope>
    <source>
        <strain evidence="2 3">CC-CFT501</strain>
    </source>
</reference>
<dbReference type="AlphaFoldDB" id="A0A5C8P167"/>
<proteinExistence type="predicted"/>
<feature type="domain" description="GST N-terminal" evidence="1">
    <location>
        <begin position="6"/>
        <end position="94"/>
    </location>
</feature>
<name>A0A5C8P167_9BURK</name>
<dbReference type="SFLD" id="SFLDS00019">
    <property type="entry name" value="Glutathione_Transferase_(cytos"/>
    <property type="match status" value="1"/>
</dbReference>
<dbReference type="OrthoDB" id="9799538at2"/>
<dbReference type="EMBL" id="VDUY01000002">
    <property type="protein sequence ID" value="TXL67052.1"/>
    <property type="molecule type" value="Genomic_DNA"/>
</dbReference>
<keyword evidence="3" id="KW-1185">Reference proteome</keyword>
<sequence length="236" mass="26184">MKEPLMKLYIGNRNYSSWSMRPSVLIRQTGIPCEEVVVRFDSFEPGSAFKRAIAELSPTGKVPVLEAEVDGARLLVWDTLAIAEFLAERFPERRLWPERAAARARARSVAAEMHSGFQALRACFPMNIEASLPDVGARLLAERGDAAADLERVRRLWRDCLSASGGPFLFGDFGIADAFFAPVVMRARTYALPLDDDCRAYAQRVTNAPGVAAWIELALAEKDFLAFEEPYRSGPA</sequence>
<comment type="caution">
    <text evidence="2">The sequence shown here is derived from an EMBL/GenBank/DDBJ whole genome shotgun (WGS) entry which is preliminary data.</text>
</comment>
<dbReference type="Pfam" id="PF13410">
    <property type="entry name" value="GST_C_2"/>
    <property type="match status" value="1"/>
</dbReference>
<keyword evidence="2" id="KW-0808">Transferase</keyword>
<dbReference type="PANTHER" id="PTHR42673">
    <property type="entry name" value="MALEYLACETOACETATE ISOMERASE"/>
    <property type="match status" value="1"/>
</dbReference>
<dbReference type="InterPro" id="IPR040079">
    <property type="entry name" value="Glutathione_S-Trfase"/>
</dbReference>
<protein>
    <submittedName>
        <fullName evidence="2">Glutathione S-transferase family protein</fullName>
    </submittedName>
</protein>
<dbReference type="GO" id="GO:0006749">
    <property type="term" value="P:glutathione metabolic process"/>
    <property type="evidence" value="ECO:0007669"/>
    <property type="project" value="TreeGrafter"/>
</dbReference>
<dbReference type="InterPro" id="IPR004045">
    <property type="entry name" value="Glutathione_S-Trfase_N"/>
</dbReference>
<dbReference type="SUPFAM" id="SSF47616">
    <property type="entry name" value="GST C-terminal domain-like"/>
    <property type="match status" value="1"/>
</dbReference>
<dbReference type="Gene3D" id="1.20.1050.10">
    <property type="match status" value="1"/>
</dbReference>
<dbReference type="GO" id="GO:0004364">
    <property type="term" value="F:glutathione transferase activity"/>
    <property type="evidence" value="ECO:0007669"/>
    <property type="project" value="TreeGrafter"/>
</dbReference>
<dbReference type="Proteomes" id="UP000321548">
    <property type="component" value="Unassembled WGS sequence"/>
</dbReference>
<evidence type="ECO:0000313" key="3">
    <source>
        <dbReference type="Proteomes" id="UP000321548"/>
    </source>
</evidence>
<organism evidence="2 3">
    <name type="scientific">Zeimonas arvi</name>
    <dbReference type="NCBI Taxonomy" id="2498847"/>
    <lineage>
        <taxon>Bacteria</taxon>
        <taxon>Pseudomonadati</taxon>
        <taxon>Pseudomonadota</taxon>
        <taxon>Betaproteobacteria</taxon>
        <taxon>Burkholderiales</taxon>
        <taxon>Burkholderiaceae</taxon>
        <taxon>Zeimonas</taxon>
    </lineage>
</organism>
<accession>A0A5C8P167</accession>
<dbReference type="CDD" id="cd03194">
    <property type="entry name" value="GST_C_3"/>
    <property type="match status" value="1"/>
</dbReference>
<evidence type="ECO:0000259" key="1">
    <source>
        <dbReference type="PROSITE" id="PS50404"/>
    </source>
</evidence>
<dbReference type="PROSITE" id="PS50404">
    <property type="entry name" value="GST_NTER"/>
    <property type="match status" value="1"/>
</dbReference>
<dbReference type="SUPFAM" id="SSF52833">
    <property type="entry name" value="Thioredoxin-like"/>
    <property type="match status" value="1"/>
</dbReference>
<dbReference type="PANTHER" id="PTHR42673:SF4">
    <property type="entry name" value="MALEYLACETOACETATE ISOMERASE"/>
    <property type="match status" value="1"/>
</dbReference>
<gene>
    <name evidence="2" type="ORF">FHP08_05385</name>
</gene>
<dbReference type="Gene3D" id="3.40.30.10">
    <property type="entry name" value="Glutaredoxin"/>
    <property type="match status" value="1"/>
</dbReference>
<dbReference type="GO" id="GO:0016034">
    <property type="term" value="F:maleylacetoacetate isomerase activity"/>
    <property type="evidence" value="ECO:0007669"/>
    <property type="project" value="TreeGrafter"/>
</dbReference>
<dbReference type="Pfam" id="PF13409">
    <property type="entry name" value="GST_N_2"/>
    <property type="match status" value="1"/>
</dbReference>
<dbReference type="InterPro" id="IPR036249">
    <property type="entry name" value="Thioredoxin-like_sf"/>
</dbReference>